<feature type="compositionally biased region" description="Basic and acidic residues" evidence="1">
    <location>
        <begin position="35"/>
        <end position="81"/>
    </location>
</feature>
<comment type="caution">
    <text evidence="2">The sequence shown here is derived from an EMBL/GenBank/DDBJ whole genome shotgun (WGS) entry which is preliminary data.</text>
</comment>
<accession>S9QVW7</accession>
<feature type="compositionally biased region" description="Basic and acidic residues" evidence="1">
    <location>
        <begin position="1"/>
        <end position="11"/>
    </location>
</feature>
<gene>
    <name evidence="2" type="ORF">Salmuc_03654</name>
</gene>
<dbReference type="Proteomes" id="UP000015347">
    <property type="component" value="Unassembled WGS sequence"/>
</dbReference>
<dbReference type="HOGENOM" id="CLU_2371138_0_0_5"/>
<evidence type="ECO:0000313" key="2">
    <source>
        <dbReference type="EMBL" id="EPX83753.1"/>
    </source>
</evidence>
<dbReference type="RefSeq" id="WP_020043197.1">
    <property type="nucleotide sequence ID" value="NZ_KE557274.1"/>
</dbReference>
<organism evidence="2 3">
    <name type="scientific">Salipiger mucosus DSM 16094</name>
    <dbReference type="NCBI Taxonomy" id="1123237"/>
    <lineage>
        <taxon>Bacteria</taxon>
        <taxon>Pseudomonadati</taxon>
        <taxon>Pseudomonadota</taxon>
        <taxon>Alphaproteobacteria</taxon>
        <taxon>Rhodobacterales</taxon>
        <taxon>Roseobacteraceae</taxon>
        <taxon>Salipiger</taxon>
    </lineage>
</organism>
<sequence length="95" mass="10922">MAERDRQYDEHNEIEENGSEIRCHGLPSELLWSQQDRDEIDEKPRRHGEAQEDIEHGKVSSEPRYGRDGGREGAEREEAKAKIQQVGHRTLQSGG</sequence>
<dbReference type="STRING" id="1123237.Salmuc_03654"/>
<reference evidence="3" key="1">
    <citation type="journal article" date="2014" name="Stand. Genomic Sci.">
        <title>Genome sequence of the exopolysaccharide-producing Salipiger mucosus type strain (DSM 16094(T)), a moderately halophilic member of the Roseobacter clade.</title>
        <authorList>
            <person name="Riedel T."/>
            <person name="Spring S."/>
            <person name="Fiebig A."/>
            <person name="Petersen J."/>
            <person name="Kyrpides N.C."/>
            <person name="Goker M."/>
            <person name="Klenk H.P."/>
        </authorList>
    </citation>
    <scope>NUCLEOTIDE SEQUENCE [LARGE SCALE GENOMIC DNA]</scope>
    <source>
        <strain evidence="3">DSM 16094</strain>
    </source>
</reference>
<keyword evidence="3" id="KW-1185">Reference proteome</keyword>
<name>S9QVW7_9RHOB</name>
<protein>
    <submittedName>
        <fullName evidence="2">Uncharacterized protein</fullName>
    </submittedName>
</protein>
<proteinExistence type="predicted"/>
<dbReference type="EMBL" id="APVH01000014">
    <property type="protein sequence ID" value="EPX83753.1"/>
    <property type="molecule type" value="Genomic_DNA"/>
</dbReference>
<dbReference type="AlphaFoldDB" id="S9QVW7"/>
<evidence type="ECO:0000256" key="1">
    <source>
        <dbReference type="SAM" id="MobiDB-lite"/>
    </source>
</evidence>
<evidence type="ECO:0000313" key="3">
    <source>
        <dbReference type="Proteomes" id="UP000015347"/>
    </source>
</evidence>
<feature type="region of interest" description="Disordered" evidence="1">
    <location>
        <begin position="1"/>
        <end position="95"/>
    </location>
</feature>